<gene>
    <name evidence="2" type="primary">LOC109125664</name>
</gene>
<accession>A0ABM1Q9D5</accession>
<dbReference type="GeneID" id="109125664"/>
<organism evidence="1 2">
    <name type="scientific">Camelina sativa</name>
    <name type="common">False flax</name>
    <name type="synonym">Myagrum sativum</name>
    <dbReference type="NCBI Taxonomy" id="90675"/>
    <lineage>
        <taxon>Eukaryota</taxon>
        <taxon>Viridiplantae</taxon>
        <taxon>Streptophyta</taxon>
        <taxon>Embryophyta</taxon>
        <taxon>Tracheophyta</taxon>
        <taxon>Spermatophyta</taxon>
        <taxon>Magnoliopsida</taxon>
        <taxon>eudicotyledons</taxon>
        <taxon>Gunneridae</taxon>
        <taxon>Pentapetalae</taxon>
        <taxon>rosids</taxon>
        <taxon>malvids</taxon>
        <taxon>Brassicales</taxon>
        <taxon>Brassicaceae</taxon>
        <taxon>Camelineae</taxon>
        <taxon>Camelina</taxon>
    </lineage>
</organism>
<reference evidence="1" key="1">
    <citation type="journal article" date="2014" name="Nat. Commun.">
        <title>The emerging biofuel crop Camelina sativa retains a highly undifferentiated hexaploid genome structure.</title>
        <authorList>
            <person name="Kagale S."/>
            <person name="Koh C."/>
            <person name="Nixon J."/>
            <person name="Bollina V."/>
            <person name="Clarke W.E."/>
            <person name="Tuteja R."/>
            <person name="Spillane C."/>
            <person name="Robinson S.J."/>
            <person name="Links M.G."/>
            <person name="Clarke C."/>
            <person name="Higgins E.E."/>
            <person name="Huebert T."/>
            <person name="Sharpe A.G."/>
            <person name="Parkin I.A."/>
        </authorList>
    </citation>
    <scope>NUCLEOTIDE SEQUENCE [LARGE SCALE GENOMIC DNA]</scope>
    <source>
        <strain evidence="1">cv. DH55</strain>
    </source>
</reference>
<sequence>MRSGSEKCRKKKKINADWRVKMRHVEDCLDWVTRE</sequence>
<reference evidence="2" key="2">
    <citation type="submission" date="2025-08" db="UniProtKB">
        <authorList>
            <consortium name="RefSeq"/>
        </authorList>
    </citation>
    <scope>IDENTIFICATION</scope>
    <source>
        <tissue evidence="2">Leaf</tissue>
    </source>
</reference>
<evidence type="ECO:0000313" key="2">
    <source>
        <dbReference type="RefSeq" id="XP_019083373.1"/>
    </source>
</evidence>
<name>A0ABM1Q9D5_CAMSA</name>
<dbReference type="RefSeq" id="XP_019083373.1">
    <property type="nucleotide sequence ID" value="XM_019227828.1"/>
</dbReference>
<keyword evidence="1" id="KW-1185">Reference proteome</keyword>
<dbReference type="Proteomes" id="UP000694864">
    <property type="component" value="Chromosome 7"/>
</dbReference>
<evidence type="ECO:0000313" key="1">
    <source>
        <dbReference type="Proteomes" id="UP000694864"/>
    </source>
</evidence>
<proteinExistence type="predicted"/>
<protein>
    <submittedName>
        <fullName evidence="2">Uncharacterized protein LOC109125664</fullName>
    </submittedName>
</protein>